<dbReference type="GO" id="GO:0005886">
    <property type="term" value="C:plasma membrane"/>
    <property type="evidence" value="ECO:0007669"/>
    <property type="project" value="UniProtKB-SubCell"/>
</dbReference>
<protein>
    <submittedName>
        <fullName evidence="10">ABC transporter permease</fullName>
    </submittedName>
</protein>
<dbReference type="InterPro" id="IPR051322">
    <property type="entry name" value="AA_ABC_Transporter_Permease"/>
</dbReference>
<feature type="domain" description="ABC transmembrane type-1" evidence="9">
    <location>
        <begin position="18"/>
        <end position="212"/>
    </location>
</feature>
<feature type="transmembrane region" description="Helical" evidence="8">
    <location>
        <begin position="56"/>
        <end position="81"/>
    </location>
</feature>
<evidence type="ECO:0000259" key="9">
    <source>
        <dbReference type="PROSITE" id="PS50928"/>
    </source>
</evidence>
<keyword evidence="4" id="KW-1003">Cell membrane</keyword>
<evidence type="ECO:0000256" key="6">
    <source>
        <dbReference type="ARBA" id="ARBA00022989"/>
    </source>
</evidence>
<feature type="transmembrane region" description="Helical" evidence="8">
    <location>
        <begin position="87"/>
        <end position="110"/>
    </location>
</feature>
<evidence type="ECO:0000256" key="2">
    <source>
        <dbReference type="ARBA" id="ARBA00007069"/>
    </source>
</evidence>
<dbReference type="Proteomes" id="UP001163166">
    <property type="component" value="Chromosome"/>
</dbReference>
<dbReference type="GO" id="GO:0048473">
    <property type="term" value="P:D-methionine transmembrane transport"/>
    <property type="evidence" value="ECO:0007669"/>
    <property type="project" value="TreeGrafter"/>
</dbReference>
<feature type="transmembrane region" description="Helical" evidence="8">
    <location>
        <begin position="20"/>
        <end position="44"/>
    </location>
</feature>
<dbReference type="Gene3D" id="1.10.3720.10">
    <property type="entry name" value="MetI-like"/>
    <property type="match status" value="1"/>
</dbReference>
<evidence type="ECO:0000313" key="10">
    <source>
        <dbReference type="EMBL" id="UYO41918.1"/>
    </source>
</evidence>
<comment type="subcellular location">
    <subcellularLocation>
        <location evidence="1 8">Cell membrane</location>
        <topology evidence="1 8">Multi-pass membrane protein</topology>
    </subcellularLocation>
</comment>
<sequence>MPFDLLSPAVTALLVESLKQTAYMVSVAAVVSTALGLPLGVLLVVTSPGHILPLPIFNRVLGTVVNLVRSTPFIILMVAIIPFTRFVAGSSVGTSAAIVPLTVAITPLFARLAETAMREVDRGLIEAAEAIGASPLQIIVRVIIPEALPSIVAGQTVALVSLIGYSAMAGTVGGGGLGDLGVRFGYQRFMPEVMAAVVIVLVAIVQSVQLLGDAAARAVNHRIARGKRSASRA</sequence>
<evidence type="ECO:0000256" key="3">
    <source>
        <dbReference type="ARBA" id="ARBA00022448"/>
    </source>
</evidence>
<evidence type="ECO:0000256" key="7">
    <source>
        <dbReference type="ARBA" id="ARBA00023136"/>
    </source>
</evidence>
<proteinExistence type="inferred from homology"/>
<evidence type="ECO:0000313" key="11">
    <source>
        <dbReference type="Proteomes" id="UP001163166"/>
    </source>
</evidence>
<name>A0AAX3E4I4_RHOPL</name>
<keyword evidence="5 8" id="KW-0812">Transmembrane</keyword>
<dbReference type="PANTHER" id="PTHR30450">
    <property type="entry name" value="ABC TRANSPORTER PERMEASE"/>
    <property type="match status" value="1"/>
</dbReference>
<keyword evidence="6 8" id="KW-1133">Transmembrane helix</keyword>
<comment type="similarity">
    <text evidence="2">Belongs to the binding-protein-dependent transport system permease family. CysTW subfamily.</text>
</comment>
<organism evidence="10 11">
    <name type="scientific">Rhodopseudomonas palustris</name>
    <dbReference type="NCBI Taxonomy" id="1076"/>
    <lineage>
        <taxon>Bacteria</taxon>
        <taxon>Pseudomonadati</taxon>
        <taxon>Pseudomonadota</taxon>
        <taxon>Alphaproteobacteria</taxon>
        <taxon>Hyphomicrobiales</taxon>
        <taxon>Nitrobacteraceae</taxon>
        <taxon>Rhodopseudomonas</taxon>
    </lineage>
</organism>
<dbReference type="EMBL" id="CP076676">
    <property type="protein sequence ID" value="UYO41918.1"/>
    <property type="molecule type" value="Genomic_DNA"/>
</dbReference>
<dbReference type="NCBIfam" id="NF008049">
    <property type="entry name" value="PRK10782.1"/>
    <property type="match status" value="1"/>
</dbReference>
<reference evidence="10" key="1">
    <citation type="journal article" date="2022" name="Biol. Control">
        <title>In silico genomic analysis of Rhodopseudomonas palustris strains revealed potential biocontrol agents and crop yield enhancers.</title>
        <authorList>
            <person name="Surachat K."/>
            <person name="Kantachote D."/>
            <person name="Deachamag P."/>
            <person name="Wonglapsuwan M."/>
        </authorList>
    </citation>
    <scope>NUCLEOTIDE SEQUENCE</scope>
    <source>
        <strain evidence="10">TLS06</strain>
    </source>
</reference>
<accession>A0AAX3E4I4</accession>
<keyword evidence="3 8" id="KW-0813">Transport</keyword>
<dbReference type="InterPro" id="IPR000515">
    <property type="entry name" value="MetI-like"/>
</dbReference>
<dbReference type="GeneID" id="66893420"/>
<evidence type="ECO:0000256" key="8">
    <source>
        <dbReference type="RuleBase" id="RU363032"/>
    </source>
</evidence>
<evidence type="ECO:0000256" key="1">
    <source>
        <dbReference type="ARBA" id="ARBA00004651"/>
    </source>
</evidence>
<dbReference type="PANTHER" id="PTHR30450:SF1">
    <property type="entry name" value="D-METHIONINE TRANSPORT SYSTEM PERMEASE PROTEIN METI-RELATED"/>
    <property type="match status" value="1"/>
</dbReference>
<dbReference type="InterPro" id="IPR035906">
    <property type="entry name" value="MetI-like_sf"/>
</dbReference>
<dbReference type="Pfam" id="PF00528">
    <property type="entry name" value="BPD_transp_1"/>
    <property type="match status" value="1"/>
</dbReference>
<evidence type="ECO:0000256" key="5">
    <source>
        <dbReference type="ARBA" id="ARBA00022692"/>
    </source>
</evidence>
<gene>
    <name evidence="10" type="ORF">KQX62_11740</name>
</gene>
<evidence type="ECO:0000256" key="4">
    <source>
        <dbReference type="ARBA" id="ARBA00022475"/>
    </source>
</evidence>
<dbReference type="CDD" id="cd06261">
    <property type="entry name" value="TM_PBP2"/>
    <property type="match status" value="1"/>
</dbReference>
<dbReference type="SUPFAM" id="SSF161098">
    <property type="entry name" value="MetI-like"/>
    <property type="match status" value="1"/>
</dbReference>
<dbReference type="PROSITE" id="PS50928">
    <property type="entry name" value="ABC_TM1"/>
    <property type="match status" value="1"/>
</dbReference>
<dbReference type="AlphaFoldDB" id="A0AAX3E4I4"/>
<feature type="transmembrane region" description="Helical" evidence="8">
    <location>
        <begin position="151"/>
        <end position="173"/>
    </location>
</feature>
<keyword evidence="7 8" id="KW-0472">Membrane</keyword>
<feature type="transmembrane region" description="Helical" evidence="8">
    <location>
        <begin position="193"/>
        <end position="212"/>
    </location>
</feature>
<dbReference type="FunFam" id="1.10.3720.10:FF:000002">
    <property type="entry name" value="D-methionine ABC transporter permease MetI"/>
    <property type="match status" value="1"/>
</dbReference>
<dbReference type="RefSeq" id="WP_011157914.1">
    <property type="nucleotide sequence ID" value="NZ_CP019966.1"/>
</dbReference>